<evidence type="ECO:0000313" key="1">
    <source>
        <dbReference type="EMBL" id="MBA0863917.1"/>
    </source>
</evidence>
<dbReference type="EMBL" id="JABFAF010000008">
    <property type="protein sequence ID" value="MBA0863917.1"/>
    <property type="molecule type" value="Genomic_DNA"/>
</dbReference>
<name>A0A7J9LZC3_GOSSC</name>
<accession>A0A7J9LZC3</accession>
<comment type="caution">
    <text evidence="1">The sequence shown here is derived from an EMBL/GenBank/DDBJ whole genome shotgun (WGS) entry which is preliminary data.</text>
</comment>
<organism evidence="1 2">
    <name type="scientific">Gossypium schwendimanii</name>
    <name type="common">Cotton</name>
    <dbReference type="NCBI Taxonomy" id="34291"/>
    <lineage>
        <taxon>Eukaryota</taxon>
        <taxon>Viridiplantae</taxon>
        <taxon>Streptophyta</taxon>
        <taxon>Embryophyta</taxon>
        <taxon>Tracheophyta</taxon>
        <taxon>Spermatophyta</taxon>
        <taxon>Magnoliopsida</taxon>
        <taxon>eudicotyledons</taxon>
        <taxon>Gunneridae</taxon>
        <taxon>Pentapetalae</taxon>
        <taxon>rosids</taxon>
        <taxon>malvids</taxon>
        <taxon>Malvales</taxon>
        <taxon>Malvaceae</taxon>
        <taxon>Malvoideae</taxon>
        <taxon>Gossypium</taxon>
    </lineage>
</organism>
<reference evidence="1 2" key="1">
    <citation type="journal article" date="2019" name="Genome Biol. Evol.">
        <title>Insights into the evolution of the New World diploid cottons (Gossypium, subgenus Houzingenia) based on genome sequencing.</title>
        <authorList>
            <person name="Grover C.E."/>
            <person name="Arick M.A. 2nd"/>
            <person name="Thrash A."/>
            <person name="Conover J.L."/>
            <person name="Sanders W.S."/>
            <person name="Peterson D.G."/>
            <person name="Frelichowski J.E."/>
            <person name="Scheffler J.A."/>
            <person name="Scheffler B.E."/>
            <person name="Wendel J.F."/>
        </authorList>
    </citation>
    <scope>NUCLEOTIDE SEQUENCE [LARGE SCALE GENOMIC DNA]</scope>
    <source>
        <strain evidence="1">1</strain>
        <tissue evidence="1">Leaf</tissue>
    </source>
</reference>
<dbReference type="PANTHER" id="PTHR32258:SF32">
    <property type="entry name" value="PROTEIN NETWORKED 1D"/>
    <property type="match status" value="1"/>
</dbReference>
<evidence type="ECO:0000313" key="2">
    <source>
        <dbReference type="Proteomes" id="UP000593576"/>
    </source>
</evidence>
<dbReference type="Proteomes" id="UP000593576">
    <property type="component" value="Unassembled WGS sequence"/>
</dbReference>
<dbReference type="AlphaFoldDB" id="A0A7J9LZC3"/>
<feature type="non-terminal residue" evidence="1">
    <location>
        <position position="115"/>
    </location>
</feature>
<gene>
    <name evidence="1" type="ORF">Goshw_027320</name>
</gene>
<protein>
    <submittedName>
        <fullName evidence="1">Uncharacterized protein</fullName>
    </submittedName>
</protein>
<dbReference type="InterPro" id="IPR051861">
    <property type="entry name" value="NET_actin-binding_domain"/>
</dbReference>
<dbReference type="GO" id="GO:0051015">
    <property type="term" value="F:actin filament binding"/>
    <property type="evidence" value="ECO:0007669"/>
    <property type="project" value="TreeGrafter"/>
</dbReference>
<dbReference type="OrthoDB" id="10255522at2759"/>
<proteinExistence type="predicted"/>
<dbReference type="PANTHER" id="PTHR32258">
    <property type="entry name" value="PROTEIN NETWORKED 4A"/>
    <property type="match status" value="1"/>
</dbReference>
<keyword evidence="2" id="KW-1185">Reference proteome</keyword>
<dbReference type="GO" id="GO:0005886">
    <property type="term" value="C:plasma membrane"/>
    <property type="evidence" value="ECO:0007669"/>
    <property type="project" value="TreeGrafter"/>
</dbReference>
<sequence length="115" mass="13271">SFGDNSYQLLVALLDKDLDRWIILTDQELSTRTERFQDFMLFLKVSTTVTGSLSRCWEVVGLGTEVMATVMHSDSKGMYSWWWNSHISPKNSKWLQENLTGTSSLLQKLEIDPCY</sequence>